<dbReference type="Pfam" id="PF08016">
    <property type="entry name" value="PKD_channel"/>
    <property type="match status" value="1"/>
</dbReference>
<reference evidence="15" key="1">
    <citation type="submission" date="2025-08" db="UniProtKB">
        <authorList>
            <consortium name="Ensembl"/>
        </authorList>
    </citation>
    <scope>IDENTIFICATION</scope>
</reference>
<dbReference type="GO" id="GO:0016020">
    <property type="term" value="C:membrane"/>
    <property type="evidence" value="ECO:0007669"/>
    <property type="project" value="UniProtKB-SubCell"/>
</dbReference>
<accession>A0A3Q1EUT0</accession>
<evidence type="ECO:0000259" key="13">
    <source>
        <dbReference type="PROSITE" id="PS50095"/>
    </source>
</evidence>
<dbReference type="AlphaFoldDB" id="A0A3Q1EUT0"/>
<reference evidence="15" key="2">
    <citation type="submission" date="2025-09" db="UniProtKB">
        <authorList>
            <consortium name="Ensembl"/>
        </authorList>
    </citation>
    <scope>IDENTIFICATION</scope>
</reference>
<proteinExistence type="inferred from homology"/>
<keyword evidence="4" id="KW-0732">Signal</keyword>
<dbReference type="InterPro" id="IPR001024">
    <property type="entry name" value="PLAT/LH2_dom"/>
</dbReference>
<dbReference type="FunFam" id="1.10.287.70:FF:000086">
    <property type="entry name" value="Polycystic kidney disease 2"/>
    <property type="match status" value="1"/>
</dbReference>
<evidence type="ECO:0000256" key="2">
    <source>
        <dbReference type="ARBA" id="ARBA00007200"/>
    </source>
</evidence>
<comment type="caution">
    <text evidence="10">Lacks conserved residue(s) required for the propagation of feature annotation.</text>
</comment>
<name>A0A3Q1EUT0_9TELE</name>
<evidence type="ECO:0000256" key="3">
    <source>
        <dbReference type="ARBA" id="ARBA00022692"/>
    </source>
</evidence>
<dbReference type="FunFam" id="2.60.60.20:FF:000008">
    <property type="entry name" value="Polycystic kidney disease 1-like 2, isoform CRA_a"/>
    <property type="match status" value="1"/>
</dbReference>
<dbReference type="InterPro" id="IPR036392">
    <property type="entry name" value="PLAT/LH2_dom_sf"/>
</dbReference>
<evidence type="ECO:0000256" key="5">
    <source>
        <dbReference type="ARBA" id="ARBA00022734"/>
    </source>
</evidence>
<dbReference type="PANTHER" id="PTHR10877">
    <property type="entry name" value="POLYCYSTIN FAMILY MEMBER"/>
    <property type="match status" value="1"/>
</dbReference>
<feature type="transmembrane region" description="Helical" evidence="12">
    <location>
        <begin position="1014"/>
        <end position="1043"/>
    </location>
</feature>
<dbReference type="InterPro" id="IPR057244">
    <property type="entry name" value="GAIN_B"/>
</dbReference>
<keyword evidence="6 12" id="KW-1133">Transmembrane helix</keyword>
<evidence type="ECO:0000256" key="8">
    <source>
        <dbReference type="ARBA" id="ARBA00023157"/>
    </source>
</evidence>
<dbReference type="InterPro" id="IPR000203">
    <property type="entry name" value="GPS"/>
</dbReference>
<dbReference type="GeneTree" id="ENSGT00940000164905"/>
<evidence type="ECO:0000313" key="15">
    <source>
        <dbReference type="Ensembl" id="ENSAPOP00000008921.1"/>
    </source>
</evidence>
<feature type="region of interest" description="Disordered" evidence="11">
    <location>
        <begin position="459"/>
        <end position="497"/>
    </location>
</feature>
<dbReference type="InterPro" id="IPR042060">
    <property type="entry name" value="PLAT_polycystin1"/>
</dbReference>
<feature type="transmembrane region" description="Helical" evidence="12">
    <location>
        <begin position="198"/>
        <end position="218"/>
    </location>
</feature>
<dbReference type="GO" id="GO:0030246">
    <property type="term" value="F:carbohydrate binding"/>
    <property type="evidence" value="ECO:0007669"/>
    <property type="project" value="UniProtKB-KW"/>
</dbReference>
<feature type="compositionally biased region" description="Polar residues" evidence="11">
    <location>
        <begin position="471"/>
        <end position="486"/>
    </location>
</feature>
<feature type="transmembrane region" description="Helical" evidence="12">
    <location>
        <begin position="829"/>
        <end position="853"/>
    </location>
</feature>
<feature type="transmembrane region" description="Helical" evidence="12">
    <location>
        <begin position="865"/>
        <end position="884"/>
    </location>
</feature>
<feature type="domain" description="GAIN-B" evidence="14">
    <location>
        <begin position="43"/>
        <end position="185"/>
    </location>
</feature>
<keyword evidence="8" id="KW-1015">Disulfide bond</keyword>
<keyword evidence="5" id="KW-0430">Lectin</keyword>
<dbReference type="STRING" id="80966.ENSAPOP00000008921"/>
<keyword evidence="9" id="KW-0325">Glycoprotein</keyword>
<keyword evidence="16" id="KW-1185">Reference proteome</keyword>
<comment type="subcellular location">
    <subcellularLocation>
        <location evidence="1">Membrane</location>
        <topology evidence="1">Multi-pass membrane protein</topology>
    </subcellularLocation>
</comment>
<feature type="transmembrane region" description="Helical" evidence="12">
    <location>
        <begin position="406"/>
        <end position="425"/>
    </location>
</feature>
<dbReference type="GO" id="GO:0005262">
    <property type="term" value="F:calcium channel activity"/>
    <property type="evidence" value="ECO:0007669"/>
    <property type="project" value="TreeGrafter"/>
</dbReference>
<feature type="transmembrane region" description="Helical" evidence="12">
    <location>
        <begin position="956"/>
        <end position="980"/>
    </location>
</feature>
<feature type="transmembrane region" description="Helical" evidence="12">
    <location>
        <begin position="600"/>
        <end position="622"/>
    </location>
</feature>
<dbReference type="SUPFAM" id="SSF49723">
    <property type="entry name" value="Lipase/lipooxygenase domain (PLAT/LH2 domain)"/>
    <property type="match status" value="1"/>
</dbReference>
<feature type="transmembrane region" description="Helical" evidence="12">
    <location>
        <begin position="916"/>
        <end position="936"/>
    </location>
</feature>
<evidence type="ECO:0000256" key="1">
    <source>
        <dbReference type="ARBA" id="ARBA00004141"/>
    </source>
</evidence>
<dbReference type="Gene3D" id="2.60.60.20">
    <property type="entry name" value="PLAT/LH2 domain"/>
    <property type="match status" value="1"/>
</dbReference>
<sequence length="1103" mass="125299">SQMMSFEKNPFSWSKGNITGTVGSVSLTRANGSVITVENLPEEIEVISRKRGFVLLNFEQHLWNLNNALSGFSDSPTKARRWAGEQHKEKFTWVLSPKDRTGDVGVHYLVLKPIVEPGVKSINATLKVVSIAAQCKYWNETDSSWSEDGCRVGPLTTHLVTQCLCNHLTFFGSSFFVMPNLVDVSRTAELFATFTNNPVVVCFVGAIFTAYLLVVVWARRKDIQDSAKVKITVLEDNDPLAEYRYMLNISTGHRHGASTSSQVTITLLGTEGESEPHHLTDSEKPVFERGGMDMFLLTTHFSLGDLQSIRMWHDNTGEHPAWYVNKVIVQDLETGQKWHFLCNSWLAVDVAECTLDKVFPVATETDLKRFSNLFFMKTAKDFRDGHIWFSVISRPPCSTFTRVQRVSCCFSLLLCTMLTSIMFWGIPTDPSEQTMDLGSSIIMFPVNLLIVSIFRNTRPRGKTSKTDTSKQGKTVRVSPSQTSSPQKEQKDITPDTVIKVKSMWGSPEKMSNEVQKKSNNSRYLYRQLRHVEKELSLLGPTRFPNPNSYSRAMQQVQGMKGLLEYHLPSSSLDGDSRSASPDESVDEITNKKCCQGGLPWWFVFVGWILVIATSAVSGYFTMMYGLTYGKDRSISWLISMVVSFFESLFITQPLKVRNTTHSVESELLFEIYSWNVECFLPVSSFCVSRRDSTCSFYQPPPPTDIERMRNLFACDAAYMGFMWMLLLVAYGQRDPNAYFLTQHIRQSFSKGISDTMSIQDVFSWANTTLLSNLFGEYPGEVATEAQFKTKQNHDCRGRNYVICHTVLSGAFQFRSELQSVRFYQSTGGLHIFVMASEAIYFLFIIYYMVIQLMRKQKWSYFKSKWNLLELAIIILSWSALSVFIKRTLLGKRDMNYYQNNKDQYASFHETAKADAVLGYLIAFLVLLATVKLWHLLRLNPKLHMITATLQRAWTDISGFLVVMTIMFLAYSIASNLMYGWKLYSYRTLLDAAQTMVSLQLGIFNYEEVLNYNPVLGAFLIGSCIVFMTFVVLNLFISVILVAFSQEQIHHKDEIVDLMLMKLCSLFGLKCKKKDGDVLTERPAVSSAPINRFSTVSSGNIHEG</sequence>
<evidence type="ECO:0000256" key="11">
    <source>
        <dbReference type="SAM" id="MobiDB-lite"/>
    </source>
</evidence>
<dbReference type="FunCoup" id="A0A3Q1EUT0">
    <property type="interactions" value="781"/>
</dbReference>
<dbReference type="Pfam" id="PF01477">
    <property type="entry name" value="PLAT"/>
    <property type="match status" value="1"/>
</dbReference>
<dbReference type="Gene3D" id="2.60.220.50">
    <property type="match status" value="1"/>
</dbReference>
<protein>
    <submittedName>
        <fullName evidence="15">Polycystic kidney disease 1 like 2a</fullName>
    </submittedName>
</protein>
<dbReference type="SMART" id="SM00303">
    <property type="entry name" value="GPS"/>
    <property type="match status" value="1"/>
</dbReference>
<dbReference type="PROSITE" id="PS50095">
    <property type="entry name" value="PLAT"/>
    <property type="match status" value="1"/>
</dbReference>
<feature type="transmembrane region" description="Helical" evidence="12">
    <location>
        <begin position="437"/>
        <end position="454"/>
    </location>
</feature>
<dbReference type="PROSITE" id="PS50221">
    <property type="entry name" value="GAIN_B"/>
    <property type="match status" value="1"/>
</dbReference>
<dbReference type="Ensembl" id="ENSAPOT00000002410.1">
    <property type="protein sequence ID" value="ENSAPOP00000008921.1"/>
    <property type="gene ID" value="ENSAPOG00000011237.1"/>
</dbReference>
<dbReference type="InterPro" id="IPR051223">
    <property type="entry name" value="Polycystin"/>
</dbReference>
<dbReference type="SMART" id="SM00308">
    <property type="entry name" value="LH2"/>
    <property type="match status" value="1"/>
</dbReference>
<dbReference type="Pfam" id="PF01825">
    <property type="entry name" value="GPS"/>
    <property type="match status" value="1"/>
</dbReference>
<comment type="similarity">
    <text evidence="2">Belongs to the polycystin family.</text>
</comment>
<feature type="transmembrane region" description="Helical" evidence="12">
    <location>
        <begin position="711"/>
        <end position="730"/>
    </location>
</feature>
<dbReference type="GO" id="GO:0050982">
    <property type="term" value="P:detection of mechanical stimulus"/>
    <property type="evidence" value="ECO:0007669"/>
    <property type="project" value="TreeGrafter"/>
</dbReference>
<dbReference type="Proteomes" id="UP000257200">
    <property type="component" value="Unplaced"/>
</dbReference>
<keyword evidence="7 12" id="KW-0472">Membrane</keyword>
<dbReference type="PANTHER" id="PTHR10877:SF134">
    <property type="entry name" value="POLYCYSTIN-1-LIKE PROTEIN 2"/>
    <property type="match status" value="1"/>
</dbReference>
<dbReference type="CDD" id="cd01752">
    <property type="entry name" value="PLAT_polycystin"/>
    <property type="match status" value="1"/>
</dbReference>
<organism evidence="15 16">
    <name type="scientific">Acanthochromis polyacanthus</name>
    <name type="common">spiny chromis</name>
    <dbReference type="NCBI Taxonomy" id="80966"/>
    <lineage>
        <taxon>Eukaryota</taxon>
        <taxon>Metazoa</taxon>
        <taxon>Chordata</taxon>
        <taxon>Craniata</taxon>
        <taxon>Vertebrata</taxon>
        <taxon>Euteleostomi</taxon>
        <taxon>Actinopterygii</taxon>
        <taxon>Neopterygii</taxon>
        <taxon>Teleostei</taxon>
        <taxon>Neoteleostei</taxon>
        <taxon>Acanthomorphata</taxon>
        <taxon>Ovalentaria</taxon>
        <taxon>Pomacentridae</taxon>
        <taxon>Acanthochromis</taxon>
    </lineage>
</organism>
<feature type="transmembrane region" description="Helical" evidence="12">
    <location>
        <begin position="634"/>
        <end position="651"/>
    </location>
</feature>
<evidence type="ECO:0000256" key="6">
    <source>
        <dbReference type="ARBA" id="ARBA00022989"/>
    </source>
</evidence>
<evidence type="ECO:0000256" key="4">
    <source>
        <dbReference type="ARBA" id="ARBA00022729"/>
    </source>
</evidence>
<evidence type="ECO:0000259" key="14">
    <source>
        <dbReference type="PROSITE" id="PS50221"/>
    </source>
</evidence>
<evidence type="ECO:0000256" key="10">
    <source>
        <dbReference type="PROSITE-ProRule" id="PRU00152"/>
    </source>
</evidence>
<keyword evidence="3 12" id="KW-0812">Transmembrane</keyword>
<evidence type="ECO:0000313" key="16">
    <source>
        <dbReference type="Proteomes" id="UP000257200"/>
    </source>
</evidence>
<dbReference type="InterPro" id="IPR046338">
    <property type="entry name" value="GAIN_dom_sf"/>
</dbReference>
<evidence type="ECO:0000256" key="7">
    <source>
        <dbReference type="ARBA" id="ARBA00023136"/>
    </source>
</evidence>
<dbReference type="InParanoid" id="A0A3Q1EUT0"/>
<evidence type="ECO:0000256" key="9">
    <source>
        <dbReference type="ARBA" id="ARBA00023180"/>
    </source>
</evidence>
<evidence type="ECO:0000256" key="12">
    <source>
        <dbReference type="SAM" id="Phobius"/>
    </source>
</evidence>
<dbReference type="InterPro" id="IPR013122">
    <property type="entry name" value="PKD1_2_channel"/>
</dbReference>
<feature type="domain" description="PLAT" evidence="13">
    <location>
        <begin position="243"/>
        <end position="360"/>
    </location>
</feature>